<dbReference type="Gene3D" id="3.30.70.330">
    <property type="match status" value="2"/>
</dbReference>
<reference evidence="6 7" key="1">
    <citation type="submission" date="2024-02" db="EMBL/GenBank/DDBJ databases">
        <authorList>
            <person name="Chen Y."/>
            <person name="Shah S."/>
            <person name="Dougan E. K."/>
            <person name="Thang M."/>
            <person name="Chan C."/>
        </authorList>
    </citation>
    <scope>NUCLEOTIDE SEQUENCE [LARGE SCALE GENOMIC DNA]</scope>
</reference>
<evidence type="ECO:0000313" key="6">
    <source>
        <dbReference type="EMBL" id="CAK9019294.1"/>
    </source>
</evidence>
<keyword evidence="2 3" id="KW-0694">RNA-binding</keyword>
<protein>
    <submittedName>
        <fullName evidence="6">RNA-binding protein Musashi homolog Rbp6</fullName>
    </submittedName>
</protein>
<evidence type="ECO:0000259" key="5">
    <source>
        <dbReference type="PROSITE" id="PS50102"/>
    </source>
</evidence>
<dbReference type="InterPro" id="IPR035979">
    <property type="entry name" value="RBD_domain_sf"/>
</dbReference>
<dbReference type="InterPro" id="IPR012677">
    <property type="entry name" value="Nucleotide-bd_a/b_plait_sf"/>
</dbReference>
<dbReference type="EMBL" id="CAXAMM010009069">
    <property type="protein sequence ID" value="CAK9019294.1"/>
    <property type="molecule type" value="Genomic_DNA"/>
</dbReference>
<evidence type="ECO:0000313" key="7">
    <source>
        <dbReference type="Proteomes" id="UP001642464"/>
    </source>
</evidence>
<feature type="region of interest" description="Disordered" evidence="4">
    <location>
        <begin position="17"/>
        <end position="47"/>
    </location>
</feature>
<evidence type="ECO:0000256" key="1">
    <source>
        <dbReference type="ARBA" id="ARBA00022737"/>
    </source>
</evidence>
<feature type="region of interest" description="Disordered" evidence="4">
    <location>
        <begin position="222"/>
        <end position="260"/>
    </location>
</feature>
<proteinExistence type="predicted"/>
<dbReference type="Pfam" id="PF00076">
    <property type="entry name" value="RRM_1"/>
    <property type="match status" value="2"/>
</dbReference>
<dbReference type="PROSITE" id="PS50102">
    <property type="entry name" value="RRM"/>
    <property type="match status" value="2"/>
</dbReference>
<sequence>MFHTSFHLPVGGLVKHFPLRPPSPETSPRLPLRRSQNSRAQRRRAATDCATQEDQCHPRKIFIGGLAHKTTTQHLRDYFVKYGGIVDAVVLRWPDGRSRGFGYVTFSEAQGAQGALNDAHQIGGRQVDVKRAVPGTNKLFVGGLPQNTTAAELREHFEAFGTVSDAVVMIDPATNRSRGFGFVCFLPGQEGAASAAFALEQYEHHRIRGKWIEVKSAAPPHKLAKDAASSPSASEGPYPMSSAAASPTASPSAGSSQASPHIMSLTQALKVPLAAPQAQERPVASPQNRNSRVLRSLTLVGPDKAALEPQKVMLPGAVGSPPGLGATAAAALAAMRAMGPPGLVDEEEVEDDQFVGWEASAAESSMPASAASPEGELQKLGERSTVFSNSNEFQRTLEQLLRLRAETAAGLSGHCIDFEKNQTFFPLKVGVSSFLVVATSLAMAAPASFRGAPQLQLQELQESLHETMQAILQGQGSALNKQLDSIEASIWQTFQSLPKKAGHINSRSVRYLVHNYFAKEHGWLIKGLEPHGHQDNVSEVHEMTILQDKAPWLVESLLDRKDRGLSLSDTVAMIATLERLIFDEAHVLLQASYSLNSLKIEDEIDEQSLHEVLMSYLVLFEIGERAVLDNRALHRALKAKAARSDGNWPLLVEFEQDAVHNFNFALRHVRNPFRDSHLYSFQDAQAIIEDLTRGYGKWQNTECQQMKRELMDLDPHGMGRAPLGRFYSQPENAEYHFTETQDYLKKVGALEETMGDTYVRIANYMTGPSNCIASSSYYSVCCLNECEVLMNELESKILAPSASPERILPLASNLSSATVDAPRRLPAVMHEKLHAIAERHGGEVALHGRLFAQWMHYAFPNECPFPHIIEDVAVLAPGHWIDRKIAVSKAEREELAVLASQEVVEGPAETLAWSEEEVLATAPSSPGSSGSSGSNSLRFIMQVALLLGLGRTVLGSWRLTDISPGKLGKTDLPF</sequence>
<dbReference type="Proteomes" id="UP001642464">
    <property type="component" value="Unassembled WGS sequence"/>
</dbReference>
<name>A0ABP0JYA9_9DINO</name>
<feature type="domain" description="RRM" evidence="5">
    <location>
        <begin position="59"/>
        <end position="134"/>
    </location>
</feature>
<keyword evidence="1" id="KW-0677">Repeat</keyword>
<evidence type="ECO:0000256" key="4">
    <source>
        <dbReference type="SAM" id="MobiDB-lite"/>
    </source>
</evidence>
<evidence type="ECO:0000256" key="3">
    <source>
        <dbReference type="PROSITE-ProRule" id="PRU00176"/>
    </source>
</evidence>
<feature type="compositionally biased region" description="Low complexity" evidence="4">
    <location>
        <begin position="237"/>
        <end position="260"/>
    </location>
</feature>
<dbReference type="PANTHER" id="PTHR48032">
    <property type="entry name" value="RNA-BINDING PROTEIN MUSASHI HOMOLOG RBP6"/>
    <property type="match status" value="1"/>
</dbReference>
<dbReference type="SUPFAM" id="SSF54928">
    <property type="entry name" value="RNA-binding domain, RBD"/>
    <property type="match status" value="2"/>
</dbReference>
<feature type="domain" description="RRM" evidence="5">
    <location>
        <begin position="137"/>
        <end position="219"/>
    </location>
</feature>
<accession>A0ABP0JYA9</accession>
<comment type="caution">
    <text evidence="6">The sequence shown here is derived from an EMBL/GenBank/DDBJ whole genome shotgun (WGS) entry which is preliminary data.</text>
</comment>
<organism evidence="6 7">
    <name type="scientific">Durusdinium trenchii</name>
    <dbReference type="NCBI Taxonomy" id="1381693"/>
    <lineage>
        <taxon>Eukaryota</taxon>
        <taxon>Sar</taxon>
        <taxon>Alveolata</taxon>
        <taxon>Dinophyceae</taxon>
        <taxon>Suessiales</taxon>
        <taxon>Symbiodiniaceae</taxon>
        <taxon>Durusdinium</taxon>
    </lineage>
</organism>
<gene>
    <name evidence="6" type="ORF">SCF082_LOCUS14448</name>
</gene>
<keyword evidence="7" id="KW-1185">Reference proteome</keyword>
<evidence type="ECO:0000256" key="2">
    <source>
        <dbReference type="ARBA" id="ARBA00022884"/>
    </source>
</evidence>
<dbReference type="PANTHER" id="PTHR48032:SF6">
    <property type="entry name" value="RNA-BINDING (RRM_RBD_RNP MOTIFS) FAMILY PROTEIN"/>
    <property type="match status" value="1"/>
</dbReference>
<dbReference type="SMART" id="SM00360">
    <property type="entry name" value="RRM"/>
    <property type="match status" value="2"/>
</dbReference>
<dbReference type="InterPro" id="IPR000504">
    <property type="entry name" value="RRM_dom"/>
</dbReference>